<evidence type="ECO:0000256" key="5">
    <source>
        <dbReference type="ARBA" id="ARBA00023002"/>
    </source>
</evidence>
<dbReference type="PROSITE" id="PS51387">
    <property type="entry name" value="FAD_PCMH"/>
    <property type="match status" value="1"/>
</dbReference>
<evidence type="ECO:0000256" key="1">
    <source>
        <dbReference type="ARBA" id="ARBA00001974"/>
    </source>
</evidence>
<gene>
    <name evidence="7" type="ORF">GGR20_001605</name>
</gene>
<dbReference type="PROSITE" id="PS00862">
    <property type="entry name" value="OX2_COVAL_FAD"/>
    <property type="match status" value="1"/>
</dbReference>
<keyword evidence="8" id="KW-1185">Reference proteome</keyword>
<dbReference type="InterPro" id="IPR012951">
    <property type="entry name" value="BBE"/>
</dbReference>
<dbReference type="Gene3D" id="3.40.462.20">
    <property type="match status" value="1"/>
</dbReference>
<feature type="domain" description="FAD-binding PCMH-type" evidence="6">
    <location>
        <begin position="50"/>
        <end position="220"/>
    </location>
</feature>
<dbReference type="InterPro" id="IPR006094">
    <property type="entry name" value="Oxid_FAD_bind_N"/>
</dbReference>
<dbReference type="EMBL" id="JACIEW010000003">
    <property type="protein sequence ID" value="MBB4051963.1"/>
    <property type="molecule type" value="Genomic_DNA"/>
</dbReference>
<dbReference type="InterPro" id="IPR016167">
    <property type="entry name" value="FAD-bd_PCMH_sub1"/>
</dbReference>
<dbReference type="Proteomes" id="UP000547011">
    <property type="component" value="Unassembled WGS sequence"/>
</dbReference>
<protein>
    <submittedName>
        <fullName evidence="7">FAD/FMN-containing dehydrogenase</fullName>
    </submittedName>
</protein>
<dbReference type="InterPro" id="IPR006093">
    <property type="entry name" value="Oxy_OxRdtase_FAD_BS"/>
</dbReference>
<dbReference type="Gene3D" id="3.30.43.10">
    <property type="entry name" value="Uridine Diphospho-n-acetylenolpyruvylglucosamine Reductase, domain 2"/>
    <property type="match status" value="1"/>
</dbReference>
<dbReference type="GO" id="GO:0071949">
    <property type="term" value="F:FAD binding"/>
    <property type="evidence" value="ECO:0007669"/>
    <property type="project" value="InterPro"/>
</dbReference>
<dbReference type="InterPro" id="IPR036318">
    <property type="entry name" value="FAD-bd_PCMH-like_sf"/>
</dbReference>
<dbReference type="AlphaFoldDB" id="A0A7W6ILR8"/>
<comment type="similarity">
    <text evidence="2">Belongs to the oxygen-dependent FAD-linked oxidoreductase family.</text>
</comment>
<dbReference type="RefSeq" id="WP_183310693.1">
    <property type="nucleotide sequence ID" value="NZ_JACIEW010000003.1"/>
</dbReference>
<dbReference type="SUPFAM" id="SSF56176">
    <property type="entry name" value="FAD-binding/transporter-associated domain-like"/>
    <property type="match status" value="1"/>
</dbReference>
<comment type="caution">
    <text evidence="7">The sequence shown here is derived from an EMBL/GenBank/DDBJ whole genome shotgun (WGS) entry which is preliminary data.</text>
</comment>
<dbReference type="PANTHER" id="PTHR42973:SF39">
    <property type="entry name" value="FAD-BINDING PCMH-TYPE DOMAIN-CONTAINING PROTEIN"/>
    <property type="match status" value="1"/>
</dbReference>
<name>A0A7W6ILR8_9HYPH</name>
<evidence type="ECO:0000313" key="8">
    <source>
        <dbReference type="Proteomes" id="UP000547011"/>
    </source>
</evidence>
<dbReference type="InterPro" id="IPR050416">
    <property type="entry name" value="FAD-linked_Oxidoreductase"/>
</dbReference>
<accession>A0A7W6ILR8</accession>
<evidence type="ECO:0000259" key="6">
    <source>
        <dbReference type="PROSITE" id="PS51387"/>
    </source>
</evidence>
<reference evidence="7 8" key="1">
    <citation type="submission" date="2020-08" db="EMBL/GenBank/DDBJ databases">
        <title>Genomic Encyclopedia of Type Strains, Phase IV (KMG-IV): sequencing the most valuable type-strain genomes for metagenomic binning, comparative biology and taxonomic classification.</title>
        <authorList>
            <person name="Goeker M."/>
        </authorList>
    </citation>
    <scope>NUCLEOTIDE SEQUENCE [LARGE SCALE GENOMIC DNA]</scope>
    <source>
        <strain evidence="7 8">DSM 23447</strain>
    </source>
</reference>
<keyword evidence="4" id="KW-0274">FAD</keyword>
<evidence type="ECO:0000256" key="2">
    <source>
        <dbReference type="ARBA" id="ARBA00005466"/>
    </source>
</evidence>
<comment type="cofactor">
    <cofactor evidence="1">
        <name>FAD</name>
        <dbReference type="ChEBI" id="CHEBI:57692"/>
    </cofactor>
</comment>
<proteinExistence type="inferred from homology"/>
<dbReference type="Gene3D" id="3.30.465.10">
    <property type="match status" value="1"/>
</dbReference>
<dbReference type="InterPro" id="IPR016169">
    <property type="entry name" value="FAD-bd_PCMH_sub2"/>
</dbReference>
<dbReference type="Pfam" id="PF01565">
    <property type="entry name" value="FAD_binding_4"/>
    <property type="match status" value="1"/>
</dbReference>
<organism evidence="7 8">
    <name type="scientific">Devosia subaequoris</name>
    <dbReference type="NCBI Taxonomy" id="395930"/>
    <lineage>
        <taxon>Bacteria</taxon>
        <taxon>Pseudomonadati</taxon>
        <taxon>Pseudomonadota</taxon>
        <taxon>Alphaproteobacteria</taxon>
        <taxon>Hyphomicrobiales</taxon>
        <taxon>Devosiaceae</taxon>
        <taxon>Devosia</taxon>
    </lineage>
</organism>
<sequence>MTVELKDLNGGTLQVLDERLAELRTALEGQLIGKDDAGYDEARSLWNGMLDRHPGLIVRAKDRRDIQLVVNFAQHNSVLLSIKGGGHQIAGHAVADGALLLDLSQMKGVHVDPDAATATVEPGCLLSDVDKVTQAHGLAVPLGINSTTGISGLTLGGGFGWITGKHGLTIDNLLSAEVVCADGEIRTASASQNPDLFWAISGGGGNFGVVCSFKFKLHPIGPEVLSGLIVHPLSDARGLLQKYRDICARAPDELTVWVVLRQAPPLPFIPSAWHGKEVLIFAACYAGDMEQGMQAMQELRALGEPIADVIAPHPYEGWQQAFDPLLTPGARNYWKSNDFLALHDEVIDATLSAVAELPDPQTEIFIAHLGGAMTRVDPSATPFPQRQRHFVMNIHTRWSDPAQDQSCIAWARELFEQTAPHAAGTVYVNFLPTDDEGRVSEAYGSNIEKLRGIKEKYDPQNLFRLNHNIVPKADVELMSA</sequence>
<evidence type="ECO:0000256" key="3">
    <source>
        <dbReference type="ARBA" id="ARBA00022630"/>
    </source>
</evidence>
<keyword evidence="5" id="KW-0560">Oxidoreductase</keyword>
<evidence type="ECO:0000313" key="7">
    <source>
        <dbReference type="EMBL" id="MBB4051963.1"/>
    </source>
</evidence>
<evidence type="ECO:0000256" key="4">
    <source>
        <dbReference type="ARBA" id="ARBA00022827"/>
    </source>
</evidence>
<dbReference type="GO" id="GO:0016491">
    <property type="term" value="F:oxidoreductase activity"/>
    <property type="evidence" value="ECO:0007669"/>
    <property type="project" value="UniProtKB-KW"/>
</dbReference>
<dbReference type="InterPro" id="IPR016166">
    <property type="entry name" value="FAD-bd_PCMH"/>
</dbReference>
<keyword evidence="3" id="KW-0285">Flavoprotein</keyword>
<dbReference type="PANTHER" id="PTHR42973">
    <property type="entry name" value="BINDING OXIDOREDUCTASE, PUTATIVE (AFU_ORTHOLOGUE AFUA_1G17690)-RELATED"/>
    <property type="match status" value="1"/>
</dbReference>
<dbReference type="Pfam" id="PF08031">
    <property type="entry name" value="BBE"/>
    <property type="match status" value="1"/>
</dbReference>